<proteinExistence type="predicted"/>
<name>A0A5D2DJD2_GOSDA</name>
<evidence type="ECO:0000313" key="1">
    <source>
        <dbReference type="EMBL" id="TYG80426.1"/>
    </source>
</evidence>
<gene>
    <name evidence="1" type="ORF">ES288_D02G215700v1</name>
</gene>
<dbReference type="Proteomes" id="UP000323506">
    <property type="component" value="Chromosome D02"/>
</dbReference>
<dbReference type="EMBL" id="CM017702">
    <property type="protein sequence ID" value="TYG80426.1"/>
    <property type="molecule type" value="Genomic_DNA"/>
</dbReference>
<evidence type="ECO:0000313" key="2">
    <source>
        <dbReference type="Proteomes" id="UP000323506"/>
    </source>
</evidence>
<protein>
    <submittedName>
        <fullName evidence="1">Uncharacterized protein</fullName>
    </submittedName>
</protein>
<keyword evidence="2" id="KW-1185">Reference proteome</keyword>
<sequence>MKSFKRQIRTPFETLKSLSPLPFLECAAVLPLFSVIWVPFSNHLRRREGTPMSSRWYVETVRLPDVGEATWTVAAEGERARRWGRRVRVSGNSLELG</sequence>
<dbReference type="AlphaFoldDB" id="A0A5D2DJD2"/>
<reference evidence="1 2" key="1">
    <citation type="submission" date="2019-06" db="EMBL/GenBank/DDBJ databases">
        <title>WGS assembly of Gossypium darwinii.</title>
        <authorList>
            <person name="Chen Z.J."/>
            <person name="Sreedasyam A."/>
            <person name="Ando A."/>
            <person name="Song Q."/>
            <person name="De L."/>
            <person name="Hulse-Kemp A."/>
            <person name="Ding M."/>
            <person name="Ye W."/>
            <person name="Kirkbride R."/>
            <person name="Jenkins J."/>
            <person name="Plott C."/>
            <person name="Lovell J."/>
            <person name="Lin Y.-M."/>
            <person name="Vaughn R."/>
            <person name="Liu B."/>
            <person name="Li W."/>
            <person name="Simpson S."/>
            <person name="Scheffler B."/>
            <person name="Saski C."/>
            <person name="Grover C."/>
            <person name="Hu G."/>
            <person name="Conover J."/>
            <person name="Carlson J."/>
            <person name="Shu S."/>
            <person name="Boston L."/>
            <person name="Williams M."/>
            <person name="Peterson D."/>
            <person name="Mcgee K."/>
            <person name="Jones D."/>
            <person name="Wendel J."/>
            <person name="Stelly D."/>
            <person name="Grimwood J."/>
            <person name="Schmutz J."/>
        </authorList>
    </citation>
    <scope>NUCLEOTIDE SEQUENCE [LARGE SCALE GENOMIC DNA]</scope>
    <source>
        <strain evidence="1">1808015.09</strain>
    </source>
</reference>
<organism evidence="1 2">
    <name type="scientific">Gossypium darwinii</name>
    <name type="common">Darwin's cotton</name>
    <name type="synonym">Gossypium barbadense var. darwinii</name>
    <dbReference type="NCBI Taxonomy" id="34276"/>
    <lineage>
        <taxon>Eukaryota</taxon>
        <taxon>Viridiplantae</taxon>
        <taxon>Streptophyta</taxon>
        <taxon>Embryophyta</taxon>
        <taxon>Tracheophyta</taxon>
        <taxon>Spermatophyta</taxon>
        <taxon>Magnoliopsida</taxon>
        <taxon>eudicotyledons</taxon>
        <taxon>Gunneridae</taxon>
        <taxon>Pentapetalae</taxon>
        <taxon>rosids</taxon>
        <taxon>malvids</taxon>
        <taxon>Malvales</taxon>
        <taxon>Malvaceae</taxon>
        <taxon>Malvoideae</taxon>
        <taxon>Gossypium</taxon>
    </lineage>
</organism>
<accession>A0A5D2DJD2</accession>